<dbReference type="InterPro" id="IPR018060">
    <property type="entry name" value="HTH_AraC"/>
</dbReference>
<dbReference type="GO" id="GO:1901678">
    <property type="term" value="P:iron coordination entity transport"/>
    <property type="evidence" value="ECO:0007669"/>
    <property type="project" value="UniProtKB-ARBA"/>
</dbReference>
<dbReference type="GO" id="GO:0030288">
    <property type="term" value="C:outer membrane-bounded periplasmic space"/>
    <property type="evidence" value="ECO:0007669"/>
    <property type="project" value="TreeGrafter"/>
</dbReference>
<evidence type="ECO:0000313" key="12">
    <source>
        <dbReference type="Proteomes" id="UP000069697"/>
    </source>
</evidence>
<keyword evidence="7" id="KW-0804">Transcription</keyword>
<dbReference type="InterPro" id="IPR051313">
    <property type="entry name" value="Bact_iron-sidero_bind"/>
</dbReference>
<gene>
    <name evidence="11" type="ORF">PAHA3_3830</name>
</gene>
<evidence type="ECO:0000256" key="4">
    <source>
        <dbReference type="ARBA" id="ARBA00022729"/>
    </source>
</evidence>
<dbReference type="PROSITE" id="PS00041">
    <property type="entry name" value="HTH_ARAC_FAMILY_1"/>
    <property type="match status" value="1"/>
</dbReference>
<dbReference type="PANTHER" id="PTHR30532">
    <property type="entry name" value="IRON III DICITRATE-BINDING PERIPLASMIC PROTEIN"/>
    <property type="match status" value="1"/>
</dbReference>
<organism evidence="11 12">
    <name type="scientific">Paenibacillus amylolyticus</name>
    <dbReference type="NCBI Taxonomy" id="1451"/>
    <lineage>
        <taxon>Bacteria</taxon>
        <taxon>Bacillati</taxon>
        <taxon>Bacillota</taxon>
        <taxon>Bacilli</taxon>
        <taxon>Bacillales</taxon>
        <taxon>Paenibacillaceae</taxon>
        <taxon>Paenibacillus</taxon>
    </lineage>
</organism>
<dbReference type="Gene3D" id="1.10.10.60">
    <property type="entry name" value="Homeodomain-like"/>
    <property type="match status" value="2"/>
</dbReference>
<dbReference type="PANTHER" id="PTHR30532:SF29">
    <property type="entry name" value="FE(3+) DICITRATE-BINDING PERIPLASMIC PROTEIN"/>
    <property type="match status" value="1"/>
</dbReference>
<evidence type="ECO:0000256" key="3">
    <source>
        <dbReference type="ARBA" id="ARBA00022448"/>
    </source>
</evidence>
<dbReference type="Pfam" id="PF01497">
    <property type="entry name" value="Peripla_BP_2"/>
    <property type="match status" value="1"/>
</dbReference>
<dbReference type="Gene3D" id="3.40.50.1980">
    <property type="entry name" value="Nitrogenase molybdenum iron protein domain"/>
    <property type="match status" value="2"/>
</dbReference>
<evidence type="ECO:0000256" key="1">
    <source>
        <dbReference type="ARBA" id="ARBA00004196"/>
    </source>
</evidence>
<dbReference type="InterPro" id="IPR002491">
    <property type="entry name" value="ABC_transptr_periplasmic_BD"/>
</dbReference>
<evidence type="ECO:0000256" key="8">
    <source>
        <dbReference type="SAM" id="MobiDB-lite"/>
    </source>
</evidence>
<evidence type="ECO:0000259" key="10">
    <source>
        <dbReference type="PROSITE" id="PS50983"/>
    </source>
</evidence>
<dbReference type="GO" id="GO:0043565">
    <property type="term" value="F:sequence-specific DNA binding"/>
    <property type="evidence" value="ECO:0007669"/>
    <property type="project" value="InterPro"/>
</dbReference>
<protein>
    <recommendedName>
        <fullName evidence="13">AraC family transcriptional regulator</fullName>
    </recommendedName>
</protein>
<evidence type="ECO:0000259" key="9">
    <source>
        <dbReference type="PROSITE" id="PS01124"/>
    </source>
</evidence>
<dbReference type="EMBL" id="BCNV01000003">
    <property type="protein sequence ID" value="GAS83740.1"/>
    <property type="molecule type" value="Genomic_DNA"/>
</dbReference>
<evidence type="ECO:0000256" key="2">
    <source>
        <dbReference type="ARBA" id="ARBA00008814"/>
    </source>
</evidence>
<reference evidence="11 12" key="1">
    <citation type="journal article" date="2016" name="Genome Announc.">
        <title>Draft Genome Sequence of Paenibacillus amylolyticus Heshi-A3, Isolated from Fermented Rice Bran in a Japanese Fermented Seafood Dish.</title>
        <authorList>
            <person name="Akuzawa S."/>
            <person name="Nagaoka J."/>
            <person name="Kanekatsu M."/>
            <person name="Kubota E."/>
            <person name="Ohtake R."/>
            <person name="Suzuki T."/>
            <person name="Kanesaki Y."/>
        </authorList>
    </citation>
    <scope>NUCLEOTIDE SEQUENCE [LARGE SCALE GENOMIC DNA]</scope>
    <source>
        <strain evidence="11 12">Heshi-A3</strain>
    </source>
</reference>
<dbReference type="AlphaFoldDB" id="A0A100VPN9"/>
<evidence type="ECO:0000313" key="11">
    <source>
        <dbReference type="EMBL" id="GAS83740.1"/>
    </source>
</evidence>
<proteinExistence type="inferred from homology"/>
<keyword evidence="4" id="KW-0732">Signal</keyword>
<evidence type="ECO:0000256" key="5">
    <source>
        <dbReference type="ARBA" id="ARBA00023015"/>
    </source>
</evidence>
<dbReference type="RefSeq" id="WP_062836258.1">
    <property type="nucleotide sequence ID" value="NZ_BCNV01000003.1"/>
</dbReference>
<evidence type="ECO:0008006" key="13">
    <source>
        <dbReference type="Google" id="ProtNLM"/>
    </source>
</evidence>
<name>A0A100VPN9_PAEAM</name>
<feature type="region of interest" description="Disordered" evidence="8">
    <location>
        <begin position="355"/>
        <end position="387"/>
    </location>
</feature>
<dbReference type="Proteomes" id="UP000069697">
    <property type="component" value="Unassembled WGS sequence"/>
</dbReference>
<feature type="compositionally biased region" description="Low complexity" evidence="8">
    <location>
        <begin position="366"/>
        <end position="377"/>
    </location>
</feature>
<evidence type="ECO:0000256" key="7">
    <source>
        <dbReference type="ARBA" id="ARBA00023163"/>
    </source>
</evidence>
<dbReference type="InterPro" id="IPR009057">
    <property type="entry name" value="Homeodomain-like_sf"/>
</dbReference>
<dbReference type="PROSITE" id="PS50983">
    <property type="entry name" value="FE_B12_PBP"/>
    <property type="match status" value="1"/>
</dbReference>
<dbReference type="InterPro" id="IPR018062">
    <property type="entry name" value="HTH_AraC-typ_CS"/>
</dbReference>
<reference evidence="12" key="2">
    <citation type="submission" date="2016-01" db="EMBL/GenBank/DDBJ databases">
        <title>Draft Genome Sequence of Paenibacillus amylolyticus Heshi-A3 that Was Isolated from Fermented Rice Bran with Aging Salted Mackerel, Which Was Named Heshiko as Traditional Fermented Seafood in Japan.</title>
        <authorList>
            <person name="Akuzawa S."/>
            <person name="Nakagawa J."/>
            <person name="Kanekatsu T."/>
            <person name="Kubota E."/>
            <person name="Ohtake R."/>
            <person name="Suzuki T."/>
            <person name="Kanesaki Y."/>
        </authorList>
    </citation>
    <scope>NUCLEOTIDE SEQUENCE [LARGE SCALE GENOMIC DNA]</scope>
    <source>
        <strain evidence="12">Heshi-A3</strain>
    </source>
</reference>
<keyword evidence="3" id="KW-0813">Transport</keyword>
<dbReference type="PROSITE" id="PS01124">
    <property type="entry name" value="HTH_ARAC_FAMILY_2"/>
    <property type="match status" value="1"/>
</dbReference>
<dbReference type="SMART" id="SM00342">
    <property type="entry name" value="HTH_ARAC"/>
    <property type="match status" value="1"/>
</dbReference>
<evidence type="ECO:0000256" key="6">
    <source>
        <dbReference type="ARBA" id="ARBA00023125"/>
    </source>
</evidence>
<accession>A0A100VPN9</accession>
<dbReference type="Pfam" id="PF12833">
    <property type="entry name" value="HTH_18"/>
    <property type="match status" value="1"/>
</dbReference>
<dbReference type="SUPFAM" id="SSF53807">
    <property type="entry name" value="Helical backbone' metal receptor"/>
    <property type="match status" value="1"/>
</dbReference>
<comment type="caution">
    <text evidence="11">The sequence shown here is derived from an EMBL/GenBank/DDBJ whole genome shotgun (WGS) entry which is preliminary data.</text>
</comment>
<sequence>MHEEPSLTDYFTNEMIEKIARLWSHTPISLIDVRSKWVYPNRPIENYRMPSSMLVYAYGGLADVKLNHIHYSMNRFGIFHGGKGAELSITPSDSQIHTIMVLYKPEPPSFYKKEIIRLLEEIDPFIQLYGYVPQNPIQFQDKFQQMLDSWQRITAMNQFRAKNLLYQIIHDIYKDMQTEGVHYLQPDPVNSAKQYLNEHYREPILFQEIADMFSISNGQLTRLFKKKEGIGLQEYLIQKRLEVARTLLTNTESTIKEIALGCGFIDEKNLFRMFRKHYKMTPNDYRKIKAPGMPDYGIDNNSHRLYNEEGLDNLAKIHSDGELTMFGQTRSKEMIMAAMMSLMLLLSACSGTVPANNGASASEPPAQTQQVQSSASAETKVAESTPKTRTVNTIMGEIEVPSNPERVVVNWYAGDAVTLGLNIVGTTVGQSTESSYNKLPYWDELSKYTFIEKWETEDIMALEPDLIITHKEEDFDKFRNIAPVLVISGNEMTPTERLKFLGEATGRGEIATQVLDNFETRLTTAKQLINSERFKDQTFTINQDWGSTGSWAGIGFESESRGGTLLYNFLGTKLPDNVQALLDKSGDDYAILSYEVAHEYFGDYVLWFESPGKESEYQKTEIWNSIPAVATHKIAIIPAEEYGLFFFSDVAAMTAQLDYITNLLQSLEG</sequence>
<dbReference type="GO" id="GO:0003700">
    <property type="term" value="F:DNA-binding transcription factor activity"/>
    <property type="evidence" value="ECO:0007669"/>
    <property type="project" value="InterPro"/>
</dbReference>
<keyword evidence="5" id="KW-0805">Transcription regulation</keyword>
<feature type="domain" description="Fe/B12 periplasmic-binding" evidence="10">
    <location>
        <begin position="406"/>
        <end position="668"/>
    </location>
</feature>
<feature type="domain" description="HTH araC/xylS-type" evidence="9">
    <location>
        <begin position="190"/>
        <end position="288"/>
    </location>
</feature>
<dbReference type="SUPFAM" id="SSF46689">
    <property type="entry name" value="Homeodomain-like"/>
    <property type="match status" value="2"/>
</dbReference>
<comment type="subcellular location">
    <subcellularLocation>
        <location evidence="1">Cell envelope</location>
    </subcellularLocation>
</comment>
<comment type="similarity">
    <text evidence="2">Belongs to the bacterial solute-binding protein 8 family.</text>
</comment>
<keyword evidence="6" id="KW-0238">DNA-binding</keyword>